<protein>
    <recommendedName>
        <fullName evidence="1">non-specific serine/threonine protein kinase</fullName>
        <ecNumber evidence="1">2.7.11.1</ecNumber>
    </recommendedName>
</protein>
<accession>A0A4R1BIK5</accession>
<dbReference type="InterPro" id="IPR010624">
    <property type="entry name" value="KaiC_dom"/>
</dbReference>
<evidence type="ECO:0000313" key="8">
    <source>
        <dbReference type="EMBL" id="TCJ17084.1"/>
    </source>
</evidence>
<keyword evidence="2" id="KW-0597">Phosphoprotein</keyword>
<dbReference type="NCBIfam" id="TIGR02655">
    <property type="entry name" value="circ_KaiC"/>
    <property type="match status" value="1"/>
</dbReference>
<reference evidence="8 9" key="1">
    <citation type="submission" date="2019-03" db="EMBL/GenBank/DDBJ databases">
        <authorList>
            <person name="Kim M.K.M."/>
        </authorList>
    </citation>
    <scope>NUCLEOTIDE SEQUENCE [LARGE SCALE GENOMIC DNA]</scope>
    <source>
        <strain evidence="8 9">17J68-12</strain>
    </source>
</reference>
<evidence type="ECO:0000256" key="6">
    <source>
        <dbReference type="ARBA" id="ARBA00022801"/>
    </source>
</evidence>
<dbReference type="InterPro" id="IPR014774">
    <property type="entry name" value="KaiC-like_dom"/>
</dbReference>
<keyword evidence="9" id="KW-1185">Reference proteome</keyword>
<dbReference type="GO" id="GO:0000287">
    <property type="term" value="F:magnesium ion binding"/>
    <property type="evidence" value="ECO:0007669"/>
    <property type="project" value="InterPro"/>
</dbReference>
<dbReference type="GO" id="GO:0005524">
    <property type="term" value="F:ATP binding"/>
    <property type="evidence" value="ECO:0007669"/>
    <property type="project" value="InterPro"/>
</dbReference>
<dbReference type="Pfam" id="PF06745">
    <property type="entry name" value="ATPase"/>
    <property type="match status" value="2"/>
</dbReference>
<dbReference type="PROSITE" id="PS51146">
    <property type="entry name" value="KAIC"/>
    <property type="match status" value="2"/>
</dbReference>
<evidence type="ECO:0000313" key="9">
    <source>
        <dbReference type="Proteomes" id="UP000295334"/>
    </source>
</evidence>
<keyword evidence="4" id="KW-0677">Repeat</keyword>
<dbReference type="GO" id="GO:0042752">
    <property type="term" value="P:regulation of circadian rhythm"/>
    <property type="evidence" value="ECO:0007669"/>
    <property type="project" value="InterPro"/>
</dbReference>
<dbReference type="InterPro" id="IPR051347">
    <property type="entry name" value="Circadian_clock_KaiC-rel"/>
</dbReference>
<keyword evidence="6" id="KW-0378">Hydrolase</keyword>
<dbReference type="PANTHER" id="PTHR42926:SF1">
    <property type="entry name" value="CIRCADIAN CLOCK OSCILLATOR PROTEIN KAIC 1"/>
    <property type="match status" value="1"/>
</dbReference>
<dbReference type="Gene3D" id="3.40.50.300">
    <property type="entry name" value="P-loop containing nucleotide triphosphate hydrolases"/>
    <property type="match status" value="2"/>
</dbReference>
<feature type="domain" description="KaiC" evidence="7">
    <location>
        <begin position="260"/>
        <end position="492"/>
    </location>
</feature>
<dbReference type="InterPro" id="IPR030665">
    <property type="entry name" value="KaiC"/>
</dbReference>
<dbReference type="InterPro" id="IPR013503">
    <property type="entry name" value="Circadian_KaiC_bact"/>
</dbReference>
<keyword evidence="5" id="KW-0418">Kinase</keyword>
<dbReference type="Proteomes" id="UP000295334">
    <property type="component" value="Unassembled WGS sequence"/>
</dbReference>
<dbReference type="EMBL" id="SJZI01000009">
    <property type="protein sequence ID" value="TCJ17084.1"/>
    <property type="molecule type" value="Genomic_DNA"/>
</dbReference>
<gene>
    <name evidence="8" type="primary">kaiC</name>
    <name evidence="8" type="ORF">EPD60_07165</name>
</gene>
<proteinExistence type="predicted"/>
<dbReference type="PIRSF" id="PIRSF039117">
    <property type="entry name" value="KaiC"/>
    <property type="match status" value="1"/>
</dbReference>
<dbReference type="EC" id="2.7.11.1" evidence="1"/>
<evidence type="ECO:0000256" key="3">
    <source>
        <dbReference type="ARBA" id="ARBA00022679"/>
    </source>
</evidence>
<evidence type="ECO:0000256" key="5">
    <source>
        <dbReference type="ARBA" id="ARBA00022777"/>
    </source>
</evidence>
<organism evidence="8 9">
    <name type="scientific">Flaviaesturariibacter flavus</name>
    <dbReference type="NCBI Taxonomy" id="2502780"/>
    <lineage>
        <taxon>Bacteria</taxon>
        <taxon>Pseudomonadati</taxon>
        <taxon>Bacteroidota</taxon>
        <taxon>Chitinophagia</taxon>
        <taxon>Chitinophagales</taxon>
        <taxon>Chitinophagaceae</taxon>
        <taxon>Flaviaestuariibacter</taxon>
    </lineage>
</organism>
<dbReference type="GO" id="GO:0003677">
    <property type="term" value="F:DNA binding"/>
    <property type="evidence" value="ECO:0007669"/>
    <property type="project" value="InterPro"/>
</dbReference>
<evidence type="ECO:0000256" key="4">
    <source>
        <dbReference type="ARBA" id="ARBA00022737"/>
    </source>
</evidence>
<dbReference type="NCBIfam" id="NF006799">
    <property type="entry name" value="PRK09302.1"/>
    <property type="match status" value="1"/>
</dbReference>
<dbReference type="AlphaFoldDB" id="A0A4R1BIK5"/>
<evidence type="ECO:0000256" key="1">
    <source>
        <dbReference type="ARBA" id="ARBA00012513"/>
    </source>
</evidence>
<comment type="caution">
    <text evidence="8">The sequence shown here is derived from an EMBL/GenBank/DDBJ whole genome shotgun (WGS) entry which is preliminary data.</text>
</comment>
<dbReference type="PANTHER" id="PTHR42926">
    <property type="match status" value="1"/>
</dbReference>
<dbReference type="GO" id="GO:0006355">
    <property type="term" value="P:regulation of DNA-templated transcription"/>
    <property type="evidence" value="ECO:0007669"/>
    <property type="project" value="InterPro"/>
</dbReference>
<dbReference type="SUPFAM" id="SSF52540">
    <property type="entry name" value="P-loop containing nucleoside triphosphate hydrolases"/>
    <property type="match status" value="2"/>
</dbReference>
<dbReference type="GO" id="GO:0004674">
    <property type="term" value="F:protein serine/threonine kinase activity"/>
    <property type="evidence" value="ECO:0007669"/>
    <property type="project" value="UniProtKB-EC"/>
</dbReference>
<name>A0A4R1BIK5_9BACT</name>
<evidence type="ECO:0000256" key="2">
    <source>
        <dbReference type="ARBA" id="ARBA00022553"/>
    </source>
</evidence>
<dbReference type="OrthoDB" id="9783783at2"/>
<dbReference type="GO" id="GO:0016787">
    <property type="term" value="F:hydrolase activity"/>
    <property type="evidence" value="ECO:0007669"/>
    <property type="project" value="UniProtKB-KW"/>
</dbReference>
<feature type="domain" description="KaiC" evidence="7">
    <location>
        <begin position="17"/>
        <end position="259"/>
    </location>
</feature>
<keyword evidence="3 8" id="KW-0808">Transferase</keyword>
<sequence length="505" mass="56026">MTRKTVKAPARRPAPLHKVPTGIDGFDEIAYGGLPRGRATLLSGSSGSGKTIFATQFLYEGALAGEPGVFVTFEEVATDLKRNVRSFGWDIEALEKKELWRYVDASTPFENDTRILGDYNLEGLTLRVLDVVRTIGARRVVLDSIGSLFHYLQDPNTIRHELHKLLTQLKKKNLAIILTSERLEEYGNVSRFGVEEYLADNVLILRNVLESEKRRRTIEILKYRGSAHSAGEQPFVIHAESGLRVIPLTRLALTQQSSEARVSSGNAPLDAMCGGGFFKDSIVLVSGATGTGKTLMVTEFIKGGYESGERVLFLAYEESRAQLGRNAAGWGVDFGKMERSGRLHIEVLYPETMPLEEHLVHIQGLVEKYKPARFALDSLSAIERGSSKKNFREFLIALTSFLKKKEIMAIFTSTSANIIGGTSVTDSHISTITDTIILLRYAELRGRIYRVVTVLKMRGSRHTKSIYEFDIDSSGMHISDSEFSRISGILGGMPMPAGNENDEQD</sequence>
<evidence type="ECO:0000259" key="7">
    <source>
        <dbReference type="PROSITE" id="PS51146"/>
    </source>
</evidence>
<dbReference type="RefSeq" id="WP_131448317.1">
    <property type="nucleotide sequence ID" value="NZ_SJZI01000009.1"/>
</dbReference>
<dbReference type="InterPro" id="IPR027417">
    <property type="entry name" value="P-loop_NTPase"/>
</dbReference>